<dbReference type="Gene3D" id="3.40.50.300">
    <property type="entry name" value="P-loop containing nucleotide triphosphate hydrolases"/>
    <property type="match status" value="1"/>
</dbReference>
<dbReference type="EMBL" id="RCZP01000054">
    <property type="protein sequence ID" value="TPG44276.1"/>
    <property type="molecule type" value="Genomic_DNA"/>
</dbReference>
<dbReference type="GO" id="GO:0005524">
    <property type="term" value="F:ATP binding"/>
    <property type="evidence" value="ECO:0007669"/>
    <property type="project" value="InterPro"/>
</dbReference>
<protein>
    <submittedName>
        <fullName evidence="2">AAA family ATPase</fullName>
    </submittedName>
</protein>
<dbReference type="SMART" id="SM00382">
    <property type="entry name" value="AAA"/>
    <property type="match status" value="1"/>
</dbReference>
<dbReference type="InterPro" id="IPR027065">
    <property type="entry name" value="Lon_Prtase"/>
</dbReference>
<dbReference type="GO" id="GO:0004176">
    <property type="term" value="F:ATP-dependent peptidase activity"/>
    <property type="evidence" value="ECO:0007669"/>
    <property type="project" value="InterPro"/>
</dbReference>
<dbReference type="GO" id="GO:0007005">
    <property type="term" value="P:mitochondrion organization"/>
    <property type="evidence" value="ECO:0007669"/>
    <property type="project" value="TreeGrafter"/>
</dbReference>
<evidence type="ECO:0000259" key="1">
    <source>
        <dbReference type="SMART" id="SM00382"/>
    </source>
</evidence>
<dbReference type="GO" id="GO:0006515">
    <property type="term" value="P:protein quality control for misfolded or incompletely synthesized proteins"/>
    <property type="evidence" value="ECO:0007669"/>
    <property type="project" value="TreeGrafter"/>
</dbReference>
<keyword evidence="3" id="KW-1185">Reference proteome</keyword>
<dbReference type="PANTHER" id="PTHR43718:SF2">
    <property type="entry name" value="LON PROTEASE HOMOLOG, MITOCHONDRIAL"/>
    <property type="match status" value="1"/>
</dbReference>
<sequence>MSHADDGTPGRRAVRASTDGCTAPLDALSRAAAKGRHLPMLHNLLRGCSLFKEDVQADAAQFAAKALDRLDGNEASAHPLLFALSELTHVPGPEDYLIAAKAYEDLQRESPQARLTAMEVGVRCHLYAALNGVHASSPGISQEDAASYATAAVAWLLAANGQTMLPERWSREGAAGFLPSALGPDGPGEQMLVKMLTNREALLRQSRGQEADPPRGRRAPSMIRPFMQEEDEPEDGEPPTEADAEADAPTAVVFTEVGSAQTPAGQRVLLEFKDLLNLPLPLEPVPDLADLRKALLYEFPHAAVVCDAILQDFVGRSHVALRPVLLVGPPGCGKTTFAMRLAELLDLPMEVYGCGGVSDSAFAGTARQWNTGNPALPTGMIRSHRHASPVVILDAVEKAGTSRTNGSLPDALLAMLEKRTARCWRDPHLEAPVNMEHVVWLATANDASELPTALRDRFRLIPVPVPSLNHLEGLSNGMMRDLVVTRGWRREWALPVDGAELRALAAMWKGGSLRTLRRMVEVVLAARDLADAVH</sequence>
<comment type="caution">
    <text evidence="2">The sequence shown here is derived from an EMBL/GenBank/DDBJ whole genome shotgun (WGS) entry which is preliminary data.</text>
</comment>
<dbReference type="AlphaFoldDB" id="A0A502F6C3"/>
<gene>
    <name evidence="2" type="ORF">EAH89_27395</name>
</gene>
<reference evidence="2 3" key="1">
    <citation type="journal article" date="2019" name="Environ. Microbiol.">
        <title>Species interactions and distinct microbial communities in high Arctic permafrost affected cryosols are associated with the CH4 and CO2 gas fluxes.</title>
        <authorList>
            <person name="Altshuler I."/>
            <person name="Hamel J."/>
            <person name="Turney S."/>
            <person name="Magnuson E."/>
            <person name="Levesque R."/>
            <person name="Greer C."/>
            <person name="Whyte L.G."/>
        </authorList>
    </citation>
    <scope>NUCLEOTIDE SEQUENCE [LARGE SCALE GENOMIC DNA]</scope>
    <source>
        <strain evidence="2 3">S9.3B</strain>
    </source>
</reference>
<dbReference type="Proteomes" id="UP000317078">
    <property type="component" value="Unassembled WGS sequence"/>
</dbReference>
<evidence type="ECO:0000313" key="3">
    <source>
        <dbReference type="Proteomes" id="UP000317078"/>
    </source>
</evidence>
<dbReference type="GO" id="GO:0016887">
    <property type="term" value="F:ATP hydrolysis activity"/>
    <property type="evidence" value="ECO:0007669"/>
    <property type="project" value="InterPro"/>
</dbReference>
<proteinExistence type="predicted"/>
<dbReference type="InterPro" id="IPR027417">
    <property type="entry name" value="P-loop_NTPase"/>
</dbReference>
<feature type="domain" description="AAA+ ATPase" evidence="1">
    <location>
        <begin position="320"/>
        <end position="466"/>
    </location>
</feature>
<dbReference type="GO" id="GO:0051131">
    <property type="term" value="P:chaperone-mediated protein complex assembly"/>
    <property type="evidence" value="ECO:0007669"/>
    <property type="project" value="TreeGrafter"/>
</dbReference>
<dbReference type="PANTHER" id="PTHR43718">
    <property type="entry name" value="LON PROTEASE"/>
    <property type="match status" value="1"/>
</dbReference>
<dbReference type="InterPro" id="IPR003593">
    <property type="entry name" value="AAA+_ATPase"/>
</dbReference>
<dbReference type="OrthoDB" id="5297432at2"/>
<dbReference type="SUPFAM" id="SSF52540">
    <property type="entry name" value="P-loop containing nucleoside triphosphate hydrolases"/>
    <property type="match status" value="1"/>
</dbReference>
<organism evidence="2 3">
    <name type="scientific">Muricoccus nepalensis</name>
    <dbReference type="NCBI Taxonomy" id="1854500"/>
    <lineage>
        <taxon>Bacteria</taxon>
        <taxon>Pseudomonadati</taxon>
        <taxon>Pseudomonadota</taxon>
        <taxon>Alphaproteobacteria</taxon>
        <taxon>Acetobacterales</taxon>
        <taxon>Roseomonadaceae</taxon>
        <taxon>Muricoccus</taxon>
    </lineage>
</organism>
<dbReference type="Pfam" id="PF00004">
    <property type="entry name" value="AAA"/>
    <property type="match status" value="1"/>
</dbReference>
<dbReference type="InterPro" id="IPR003959">
    <property type="entry name" value="ATPase_AAA_core"/>
</dbReference>
<evidence type="ECO:0000313" key="2">
    <source>
        <dbReference type="EMBL" id="TPG44276.1"/>
    </source>
</evidence>
<accession>A0A502F6C3</accession>
<dbReference type="GO" id="GO:0004252">
    <property type="term" value="F:serine-type endopeptidase activity"/>
    <property type="evidence" value="ECO:0007669"/>
    <property type="project" value="InterPro"/>
</dbReference>
<name>A0A502F6C3_9PROT</name>
<dbReference type="GO" id="GO:0003697">
    <property type="term" value="F:single-stranded DNA binding"/>
    <property type="evidence" value="ECO:0007669"/>
    <property type="project" value="TreeGrafter"/>
</dbReference>